<dbReference type="RefSeq" id="WP_117302154.1">
    <property type="nucleotide sequence ID" value="NZ_QVQT02000006.1"/>
</dbReference>
<dbReference type="InterPro" id="IPR035959">
    <property type="entry name" value="RutC-like_sf"/>
</dbReference>
<dbReference type="GO" id="GO:0019239">
    <property type="term" value="F:deaminase activity"/>
    <property type="evidence" value="ECO:0007669"/>
    <property type="project" value="TreeGrafter"/>
</dbReference>
<keyword evidence="4" id="KW-1185">Reference proteome</keyword>
<proteinExistence type="inferred from homology"/>
<evidence type="ECO:0000256" key="1">
    <source>
        <dbReference type="ARBA" id="ARBA00010552"/>
    </source>
</evidence>
<dbReference type="OrthoDB" id="9803101at2"/>
<organism evidence="3 4">
    <name type="scientific">Paracidobacterium acidisoli</name>
    <dbReference type="NCBI Taxonomy" id="2303751"/>
    <lineage>
        <taxon>Bacteria</taxon>
        <taxon>Pseudomonadati</taxon>
        <taxon>Acidobacteriota</taxon>
        <taxon>Terriglobia</taxon>
        <taxon>Terriglobales</taxon>
        <taxon>Acidobacteriaceae</taxon>
        <taxon>Paracidobacterium</taxon>
    </lineage>
</organism>
<protein>
    <recommendedName>
        <fullName evidence="5">RidA family protein</fullName>
    </recommendedName>
</protein>
<sequence length="409" mass="44140">MKKLVSCMACLLLAAVVGAAGTAAAQDTSRQIIRPAGVTGNFPYSPGILVDGTLYVAGQGSANAQDVRPSDFPAQVKQSLDNVRGVLQAAGMDFSNVVWMNVYVSSADNIDAMNDVYWNEIGANPPARSVMVVGSLVGSDTVEINCIAVKDKAHRKAIWPQGWPKGEHKDPPAIQANDVLYLSAQNGADPVTGKLADSFSGETRQALDNVAAILRAAHMSMKNVLWVNPYMSVGGQYDVMGSVYKTYFEFGNTPGRGTIQIVALPGGSHIVFTCIAGADLAKRKAIRPRNMPPSATASPGILYGNTLYLSAKDGFIPGQGMVTQDFDLQLRQSMRNLLDGLEEADMDFSNVVFTTVYLRQIQDFDKMNNLYKTFFKGSYPTRTTMQQNTDTDVEAAEQISFIAVKTANH</sequence>
<evidence type="ECO:0000256" key="2">
    <source>
        <dbReference type="SAM" id="SignalP"/>
    </source>
</evidence>
<dbReference type="CDD" id="cd00448">
    <property type="entry name" value="YjgF_YER057c_UK114_family"/>
    <property type="match status" value="3"/>
</dbReference>
<evidence type="ECO:0000313" key="3">
    <source>
        <dbReference type="EMBL" id="RFU15310.1"/>
    </source>
</evidence>
<dbReference type="PANTHER" id="PTHR11803:SF58">
    <property type="entry name" value="PROTEIN HMF1-RELATED"/>
    <property type="match status" value="1"/>
</dbReference>
<reference evidence="3 4" key="1">
    <citation type="submission" date="2018-08" db="EMBL/GenBank/DDBJ databases">
        <title>Acidipila sp. 4G-K13, an acidobacterium isolated from forest soil.</title>
        <authorList>
            <person name="Gao Z.-H."/>
            <person name="Qiu L.-H."/>
        </authorList>
    </citation>
    <scope>NUCLEOTIDE SEQUENCE [LARGE SCALE GENOMIC DNA]</scope>
    <source>
        <strain evidence="3 4">4G-K13</strain>
    </source>
</reference>
<dbReference type="SUPFAM" id="SSF55298">
    <property type="entry name" value="YjgF-like"/>
    <property type="match status" value="3"/>
</dbReference>
<dbReference type="EMBL" id="QVQT01000006">
    <property type="protein sequence ID" value="RFU15310.1"/>
    <property type="molecule type" value="Genomic_DNA"/>
</dbReference>
<accession>A0A372IK14</accession>
<dbReference type="Pfam" id="PF01042">
    <property type="entry name" value="Ribonuc_L-PSP"/>
    <property type="match status" value="3"/>
</dbReference>
<evidence type="ECO:0000313" key="4">
    <source>
        <dbReference type="Proteomes" id="UP000264702"/>
    </source>
</evidence>
<comment type="caution">
    <text evidence="3">The sequence shown here is derived from an EMBL/GenBank/DDBJ whole genome shotgun (WGS) entry which is preliminary data.</text>
</comment>
<dbReference type="GO" id="GO:0005829">
    <property type="term" value="C:cytosol"/>
    <property type="evidence" value="ECO:0007669"/>
    <property type="project" value="TreeGrafter"/>
</dbReference>
<dbReference type="InterPro" id="IPR006175">
    <property type="entry name" value="YjgF/YER057c/UK114"/>
</dbReference>
<comment type="similarity">
    <text evidence="1">Belongs to the RutC family.</text>
</comment>
<feature type="signal peptide" evidence="2">
    <location>
        <begin position="1"/>
        <end position="19"/>
    </location>
</feature>
<feature type="chain" id="PRO_5016779771" description="RidA family protein" evidence="2">
    <location>
        <begin position="20"/>
        <end position="409"/>
    </location>
</feature>
<keyword evidence="2" id="KW-0732">Signal</keyword>
<dbReference type="Proteomes" id="UP000264702">
    <property type="component" value="Unassembled WGS sequence"/>
</dbReference>
<evidence type="ECO:0008006" key="5">
    <source>
        <dbReference type="Google" id="ProtNLM"/>
    </source>
</evidence>
<dbReference type="PANTHER" id="PTHR11803">
    <property type="entry name" value="2-IMINOBUTANOATE/2-IMINOPROPANOATE DEAMINASE RIDA"/>
    <property type="match status" value="1"/>
</dbReference>
<name>A0A372IK14_9BACT</name>
<dbReference type="AlphaFoldDB" id="A0A372IK14"/>
<dbReference type="Gene3D" id="3.30.1330.40">
    <property type="entry name" value="RutC-like"/>
    <property type="match status" value="3"/>
</dbReference>
<gene>
    <name evidence="3" type="ORF">D0Y96_16655</name>
</gene>